<keyword evidence="1" id="KW-0732">Signal</keyword>
<sequence>MNRRIYIALFAVLLSFGSLQAQILRVATYNIRLDAGSDVKQGDGWKQRYLPLTQLIKFHDFDIFGSQEVLHNQLEDMLTQLPEYTYTGIGREDGAQKGEYSPIFYKKDKFTLLKTGTFWLSENTTEPNKGWDAVLPRICTWGLFQEKKSKKKFMFFNTHFDHIGIKARQESAKLIMSKINEIGGTKVPAILAGDFNVDQNSDSYAVINNSGLLKDAFQLAKSPYIMNGTFNNFKANSITNSRIDHIFLTKQFKVNRYGVLTDTYRVLDNSQEAFNPATAPGEIKLQNSPARTPSDHYPVFIIVEFQ</sequence>
<proteinExistence type="predicted"/>
<reference evidence="3 4" key="1">
    <citation type="submission" date="2019-04" db="EMBL/GenBank/DDBJ databases">
        <title>Pedobacter sp. RP-3-15 sp. nov., isolated from Arctic soil.</title>
        <authorList>
            <person name="Dahal R.H."/>
            <person name="Kim D.-U."/>
        </authorList>
    </citation>
    <scope>NUCLEOTIDE SEQUENCE [LARGE SCALE GENOMIC DNA]</scope>
    <source>
        <strain evidence="3 4">RP-3-15</strain>
    </source>
</reference>
<keyword evidence="3" id="KW-0255">Endonuclease</keyword>
<evidence type="ECO:0000313" key="3">
    <source>
        <dbReference type="EMBL" id="TKC09637.1"/>
    </source>
</evidence>
<feature type="signal peptide" evidence="1">
    <location>
        <begin position="1"/>
        <end position="21"/>
    </location>
</feature>
<dbReference type="Proteomes" id="UP000307244">
    <property type="component" value="Unassembled WGS sequence"/>
</dbReference>
<dbReference type="GO" id="GO:0000175">
    <property type="term" value="F:3'-5'-RNA exonuclease activity"/>
    <property type="evidence" value="ECO:0007669"/>
    <property type="project" value="TreeGrafter"/>
</dbReference>
<dbReference type="GO" id="GO:0004519">
    <property type="term" value="F:endonuclease activity"/>
    <property type="evidence" value="ECO:0007669"/>
    <property type="project" value="UniProtKB-KW"/>
</dbReference>
<dbReference type="EMBL" id="SWBQ01000001">
    <property type="protein sequence ID" value="TKC09637.1"/>
    <property type="molecule type" value="Genomic_DNA"/>
</dbReference>
<keyword evidence="3" id="KW-0378">Hydrolase</keyword>
<dbReference type="PANTHER" id="PTHR12121">
    <property type="entry name" value="CARBON CATABOLITE REPRESSOR PROTEIN 4"/>
    <property type="match status" value="1"/>
</dbReference>
<evidence type="ECO:0000313" key="4">
    <source>
        <dbReference type="Proteomes" id="UP000307244"/>
    </source>
</evidence>
<comment type="caution">
    <text evidence="3">The sequence shown here is derived from an EMBL/GenBank/DDBJ whole genome shotgun (WGS) entry which is preliminary data.</text>
</comment>
<dbReference type="InterPro" id="IPR005135">
    <property type="entry name" value="Endo/exonuclease/phosphatase"/>
</dbReference>
<dbReference type="OrthoDB" id="9793162at2"/>
<accession>A0A4U1CNW1</accession>
<keyword evidence="4" id="KW-1185">Reference proteome</keyword>
<dbReference type="RefSeq" id="WP_136835045.1">
    <property type="nucleotide sequence ID" value="NZ_SWBQ01000001.1"/>
</dbReference>
<evidence type="ECO:0000259" key="2">
    <source>
        <dbReference type="Pfam" id="PF03372"/>
    </source>
</evidence>
<gene>
    <name evidence="3" type="ORF">FA047_06025</name>
</gene>
<dbReference type="PANTHER" id="PTHR12121:SF36">
    <property type="entry name" value="ENDONUCLEASE_EXONUCLEASE_PHOSPHATASE DOMAIN-CONTAINING PROTEIN"/>
    <property type="match status" value="1"/>
</dbReference>
<dbReference type="InterPro" id="IPR036691">
    <property type="entry name" value="Endo/exonu/phosph_ase_sf"/>
</dbReference>
<dbReference type="CDD" id="cd09083">
    <property type="entry name" value="EEP-1"/>
    <property type="match status" value="1"/>
</dbReference>
<feature type="domain" description="Endonuclease/exonuclease/phosphatase" evidence="2">
    <location>
        <begin position="27"/>
        <end position="296"/>
    </location>
</feature>
<dbReference type="SUPFAM" id="SSF56219">
    <property type="entry name" value="DNase I-like"/>
    <property type="match status" value="1"/>
</dbReference>
<keyword evidence="3" id="KW-0540">Nuclease</keyword>
<keyword evidence="3" id="KW-0269">Exonuclease</keyword>
<dbReference type="InterPro" id="IPR050410">
    <property type="entry name" value="CCR4/nocturin_mRNA_transcr"/>
</dbReference>
<feature type="chain" id="PRO_5020756625" evidence="1">
    <location>
        <begin position="22"/>
        <end position="306"/>
    </location>
</feature>
<dbReference type="AlphaFoldDB" id="A0A4U1CNW1"/>
<name>A0A4U1CNW1_9SPHI</name>
<protein>
    <submittedName>
        <fullName evidence="3">Endonuclease/exonuclease/phosphatase family protein</fullName>
    </submittedName>
</protein>
<evidence type="ECO:0000256" key="1">
    <source>
        <dbReference type="SAM" id="SignalP"/>
    </source>
</evidence>
<dbReference type="Gene3D" id="3.60.10.10">
    <property type="entry name" value="Endonuclease/exonuclease/phosphatase"/>
    <property type="match status" value="1"/>
</dbReference>
<organism evidence="3 4">
    <name type="scientific">Pedobacter frigoris</name>
    <dbReference type="NCBI Taxonomy" id="2571272"/>
    <lineage>
        <taxon>Bacteria</taxon>
        <taxon>Pseudomonadati</taxon>
        <taxon>Bacteroidota</taxon>
        <taxon>Sphingobacteriia</taxon>
        <taxon>Sphingobacteriales</taxon>
        <taxon>Sphingobacteriaceae</taxon>
        <taxon>Pedobacter</taxon>
    </lineage>
</organism>
<dbReference type="Pfam" id="PF03372">
    <property type="entry name" value="Exo_endo_phos"/>
    <property type="match status" value="1"/>
</dbReference>